<evidence type="ECO:0000256" key="2">
    <source>
        <dbReference type="RuleBase" id="RU003876"/>
    </source>
</evidence>
<gene>
    <name evidence="4" type="ORF">THAR02_05905</name>
</gene>
<accession>A0A0F9XNZ9</accession>
<dbReference type="GO" id="GO:0006334">
    <property type="term" value="P:nucleosome assembly"/>
    <property type="evidence" value="ECO:0007669"/>
    <property type="project" value="InterPro"/>
</dbReference>
<dbReference type="FunFam" id="1.20.5.1500:FF:000001">
    <property type="entry name" value="Nucleosome assembly protein 1-like 1"/>
    <property type="match status" value="1"/>
</dbReference>
<feature type="compositionally biased region" description="Low complexity" evidence="3">
    <location>
        <begin position="14"/>
        <end position="27"/>
    </location>
</feature>
<feature type="compositionally biased region" description="Low complexity" evidence="3">
    <location>
        <begin position="157"/>
        <end position="167"/>
    </location>
</feature>
<feature type="region of interest" description="Disordered" evidence="3">
    <location>
        <begin position="1"/>
        <end position="44"/>
    </location>
</feature>
<dbReference type="Pfam" id="PF00956">
    <property type="entry name" value="NAP"/>
    <property type="match status" value="1"/>
</dbReference>
<evidence type="ECO:0000313" key="4">
    <source>
        <dbReference type="EMBL" id="KKP01978.1"/>
    </source>
</evidence>
<dbReference type="InterPro" id="IPR002164">
    <property type="entry name" value="NAP_family"/>
</dbReference>
<dbReference type="AlphaFoldDB" id="A0A0F9XNZ9"/>
<feature type="compositionally biased region" description="Basic and acidic residues" evidence="3">
    <location>
        <begin position="1"/>
        <end position="11"/>
    </location>
</feature>
<comment type="caution">
    <text evidence="4">The sequence shown here is derived from an EMBL/GenBank/DDBJ whole genome shotgun (WGS) entry which is preliminary data.</text>
</comment>
<dbReference type="OrthoDB" id="27325at2759"/>
<feature type="region of interest" description="Disordered" evidence="3">
    <location>
        <begin position="357"/>
        <end position="408"/>
    </location>
</feature>
<protein>
    <submittedName>
        <fullName evidence="4">Nucleosome assembly protein 1-like 1</fullName>
    </submittedName>
</protein>
<evidence type="ECO:0000313" key="5">
    <source>
        <dbReference type="Proteomes" id="UP000034112"/>
    </source>
</evidence>
<organism evidence="4 5">
    <name type="scientific">Trichoderma harzianum</name>
    <name type="common">Hypocrea lixii</name>
    <dbReference type="NCBI Taxonomy" id="5544"/>
    <lineage>
        <taxon>Eukaryota</taxon>
        <taxon>Fungi</taxon>
        <taxon>Dikarya</taxon>
        <taxon>Ascomycota</taxon>
        <taxon>Pezizomycotina</taxon>
        <taxon>Sordariomycetes</taxon>
        <taxon>Hypocreomycetidae</taxon>
        <taxon>Hypocreales</taxon>
        <taxon>Hypocreaceae</taxon>
        <taxon>Trichoderma</taxon>
    </lineage>
</organism>
<proteinExistence type="inferred from homology"/>
<dbReference type="Proteomes" id="UP000034112">
    <property type="component" value="Unassembled WGS sequence"/>
</dbReference>
<dbReference type="EMBL" id="JOKZ01000170">
    <property type="protein sequence ID" value="KKP01978.1"/>
    <property type="molecule type" value="Genomic_DNA"/>
</dbReference>
<dbReference type="SUPFAM" id="SSF143113">
    <property type="entry name" value="NAP-like"/>
    <property type="match status" value="1"/>
</dbReference>
<dbReference type="Gene3D" id="3.30.1120.90">
    <property type="entry name" value="Nucleosome assembly protein"/>
    <property type="match status" value="1"/>
</dbReference>
<dbReference type="OMA" id="YSGDFMY"/>
<sequence length="408" mass="46122">MAEPIRNKRSDVSTAPTPQNTPATNAPISSRAQQPGVASIKEDDMERAAAASLLAQNPKLVQMIQGRLGSLIGQSSGYIESLPAPVRRRVSGLRAIQKDHAKLEAEFQEEVLQLEKKYFAKFTPLYEKRSAIVNGKVEPTEEEVKRGDEDDEESQEAAEAAGEPSQPTDETSEAVQGIPEFWLSAMKNQVTLAEMITDRDEAALKHLIDIRMEYLDKPGFRLIFEFAENEYFSDKTITKTYYYQNESGYGGDFIYDHAEGYKINWYPGKDLTVRVEAKKQRNKNTKQTRIVKKSVPTESFFNFFSPPKPPTDDADADDDVASDIEERLELDYQLGEDIKEKLIPRAVDWFTGEALAYEEFDEDDMDGADFDDDEDEDDMSEDHDDDEESDEDDESGKPKQEAAECKQS</sequence>
<name>A0A0F9XNZ9_TRIHA</name>
<dbReference type="Gene3D" id="1.20.5.1500">
    <property type="match status" value="1"/>
</dbReference>
<dbReference type="InterPro" id="IPR037231">
    <property type="entry name" value="NAP-like_sf"/>
</dbReference>
<evidence type="ECO:0000256" key="3">
    <source>
        <dbReference type="SAM" id="MobiDB-lite"/>
    </source>
</evidence>
<dbReference type="FunFam" id="3.30.1120.90:FF:000003">
    <property type="entry name" value="Nucleosome assembly protein"/>
    <property type="match status" value="1"/>
</dbReference>
<evidence type="ECO:0000256" key="1">
    <source>
        <dbReference type="ARBA" id="ARBA00009947"/>
    </source>
</evidence>
<feature type="compositionally biased region" description="Acidic residues" evidence="3">
    <location>
        <begin position="357"/>
        <end position="394"/>
    </location>
</feature>
<dbReference type="PANTHER" id="PTHR11875">
    <property type="entry name" value="TESTIS-SPECIFIC Y-ENCODED PROTEIN"/>
    <property type="match status" value="1"/>
</dbReference>
<feature type="compositionally biased region" description="Basic and acidic residues" evidence="3">
    <location>
        <begin position="138"/>
        <end position="148"/>
    </location>
</feature>
<dbReference type="GO" id="GO:0005634">
    <property type="term" value="C:nucleus"/>
    <property type="evidence" value="ECO:0007669"/>
    <property type="project" value="InterPro"/>
</dbReference>
<reference evidence="5" key="1">
    <citation type="journal article" date="2015" name="Genome Announc.">
        <title>Draft whole-genome sequence of the biocontrol agent Trichoderma harzianum T6776.</title>
        <authorList>
            <person name="Baroncelli R."/>
            <person name="Piaggeschi G."/>
            <person name="Fiorini L."/>
            <person name="Bertolini E."/>
            <person name="Zapparata A."/>
            <person name="Pe M.E."/>
            <person name="Sarrocco S."/>
            <person name="Vannacci G."/>
        </authorList>
    </citation>
    <scope>NUCLEOTIDE SEQUENCE [LARGE SCALE GENOMIC DNA]</scope>
    <source>
        <strain evidence="5">T6776</strain>
    </source>
</reference>
<feature type="region of interest" description="Disordered" evidence="3">
    <location>
        <begin position="138"/>
        <end position="174"/>
    </location>
</feature>
<feature type="compositionally biased region" description="Basic and acidic residues" evidence="3">
    <location>
        <begin position="395"/>
        <end position="408"/>
    </location>
</feature>
<comment type="similarity">
    <text evidence="1 2">Belongs to the nucleosome assembly protein (NAP) family.</text>
</comment>